<keyword evidence="1" id="KW-1133">Transmembrane helix</keyword>
<dbReference type="EMBL" id="AP014966">
    <property type="protein sequence ID" value="BAT10411.1"/>
    <property type="molecule type" value="Genomic_DNA"/>
</dbReference>
<protein>
    <submittedName>
        <fullName evidence="2">Os10g0341401 protein</fullName>
    </submittedName>
</protein>
<proteinExistence type="predicted"/>
<reference evidence="2 3" key="3">
    <citation type="journal article" date="2013" name="Rice">
        <title>Improvement of the Oryza sativa Nipponbare reference genome using next generation sequence and optical map data.</title>
        <authorList>
            <person name="Kawahara Y."/>
            <person name="de la Bastide M."/>
            <person name="Hamilton J.P."/>
            <person name="Kanamori H."/>
            <person name="McCombie W.R."/>
            <person name="Ouyang S."/>
            <person name="Schwartz D.C."/>
            <person name="Tanaka T."/>
            <person name="Wu J."/>
            <person name="Zhou S."/>
            <person name="Childs K.L."/>
            <person name="Davidson R.M."/>
            <person name="Lin H."/>
            <person name="Quesada-Ocampo L."/>
            <person name="Vaillancourt B."/>
            <person name="Sakai H."/>
            <person name="Lee S.S."/>
            <person name="Kim J."/>
            <person name="Numa H."/>
            <person name="Itoh T."/>
            <person name="Buell C.R."/>
            <person name="Matsumoto T."/>
        </authorList>
    </citation>
    <scope>NUCLEOTIDE SEQUENCE [LARGE SCALE GENOMIC DNA]</scope>
    <source>
        <strain evidence="3">cv. Nipponbare</strain>
    </source>
</reference>
<keyword evidence="1" id="KW-0812">Transmembrane</keyword>
<feature type="transmembrane region" description="Helical" evidence="1">
    <location>
        <begin position="100"/>
        <end position="124"/>
    </location>
</feature>
<reference evidence="3" key="1">
    <citation type="journal article" date="2005" name="Nature">
        <title>The map-based sequence of the rice genome.</title>
        <authorList>
            <consortium name="International rice genome sequencing project (IRGSP)"/>
            <person name="Matsumoto T."/>
            <person name="Wu J."/>
            <person name="Kanamori H."/>
            <person name="Katayose Y."/>
            <person name="Fujisawa M."/>
            <person name="Namiki N."/>
            <person name="Mizuno H."/>
            <person name="Yamamoto K."/>
            <person name="Antonio B.A."/>
            <person name="Baba T."/>
            <person name="Sakata K."/>
            <person name="Nagamura Y."/>
            <person name="Aoki H."/>
            <person name="Arikawa K."/>
            <person name="Arita K."/>
            <person name="Bito T."/>
            <person name="Chiden Y."/>
            <person name="Fujitsuka N."/>
            <person name="Fukunaka R."/>
            <person name="Hamada M."/>
            <person name="Harada C."/>
            <person name="Hayashi A."/>
            <person name="Hijishita S."/>
            <person name="Honda M."/>
            <person name="Hosokawa S."/>
            <person name="Ichikawa Y."/>
            <person name="Idonuma A."/>
            <person name="Iijima M."/>
            <person name="Ikeda M."/>
            <person name="Ikeno M."/>
            <person name="Ito K."/>
            <person name="Ito S."/>
            <person name="Ito T."/>
            <person name="Ito Y."/>
            <person name="Ito Y."/>
            <person name="Iwabuchi A."/>
            <person name="Kamiya K."/>
            <person name="Karasawa W."/>
            <person name="Kurita K."/>
            <person name="Katagiri S."/>
            <person name="Kikuta A."/>
            <person name="Kobayashi H."/>
            <person name="Kobayashi N."/>
            <person name="Machita K."/>
            <person name="Maehara T."/>
            <person name="Masukawa M."/>
            <person name="Mizubayashi T."/>
            <person name="Mukai Y."/>
            <person name="Nagasaki H."/>
            <person name="Nagata Y."/>
            <person name="Naito S."/>
            <person name="Nakashima M."/>
            <person name="Nakama Y."/>
            <person name="Nakamichi Y."/>
            <person name="Nakamura M."/>
            <person name="Meguro A."/>
            <person name="Negishi M."/>
            <person name="Ohta I."/>
            <person name="Ohta T."/>
            <person name="Okamoto M."/>
            <person name="Ono N."/>
            <person name="Saji S."/>
            <person name="Sakaguchi M."/>
            <person name="Sakai K."/>
            <person name="Shibata M."/>
            <person name="Shimokawa T."/>
            <person name="Song J."/>
            <person name="Takazaki Y."/>
            <person name="Terasawa K."/>
            <person name="Tsugane M."/>
            <person name="Tsuji K."/>
            <person name="Ueda S."/>
            <person name="Waki K."/>
            <person name="Yamagata H."/>
            <person name="Yamamoto M."/>
            <person name="Yamamoto S."/>
            <person name="Yamane H."/>
            <person name="Yoshiki S."/>
            <person name="Yoshihara R."/>
            <person name="Yukawa K."/>
            <person name="Zhong H."/>
            <person name="Yano M."/>
            <person name="Yuan Q."/>
            <person name="Ouyang S."/>
            <person name="Liu J."/>
            <person name="Jones K.M."/>
            <person name="Gansberger K."/>
            <person name="Moffat K."/>
            <person name="Hill J."/>
            <person name="Bera J."/>
            <person name="Fadrosh D."/>
            <person name="Jin S."/>
            <person name="Johri S."/>
            <person name="Kim M."/>
            <person name="Overton L."/>
            <person name="Reardon M."/>
            <person name="Tsitrin T."/>
            <person name="Vuong H."/>
            <person name="Weaver B."/>
            <person name="Ciecko A."/>
            <person name="Tallon L."/>
            <person name="Jackson J."/>
            <person name="Pai G."/>
            <person name="Aken S.V."/>
            <person name="Utterback T."/>
            <person name="Reidmuller S."/>
            <person name="Feldblyum T."/>
            <person name="Hsiao J."/>
            <person name="Zismann V."/>
            <person name="Iobst S."/>
            <person name="de Vazeille A.R."/>
            <person name="Buell C.R."/>
            <person name="Ying K."/>
            <person name="Li Y."/>
            <person name="Lu T."/>
            <person name="Huang Y."/>
            <person name="Zhao Q."/>
            <person name="Feng Q."/>
            <person name="Zhang L."/>
            <person name="Zhu J."/>
            <person name="Weng Q."/>
            <person name="Mu J."/>
            <person name="Lu Y."/>
            <person name="Fan D."/>
            <person name="Liu Y."/>
            <person name="Guan J."/>
            <person name="Zhang Y."/>
            <person name="Yu S."/>
            <person name="Liu X."/>
            <person name="Zhang Y."/>
            <person name="Hong G."/>
            <person name="Han B."/>
            <person name="Choisne N."/>
            <person name="Demange N."/>
            <person name="Orjeda G."/>
            <person name="Samain S."/>
            <person name="Cattolico L."/>
            <person name="Pelletier E."/>
            <person name="Couloux A."/>
            <person name="Segurens B."/>
            <person name="Wincker P."/>
            <person name="D'Hont A."/>
            <person name="Scarpelli C."/>
            <person name="Weissenbach J."/>
            <person name="Salanoubat M."/>
            <person name="Quetier F."/>
            <person name="Yu Y."/>
            <person name="Kim H.R."/>
            <person name="Rambo T."/>
            <person name="Currie J."/>
            <person name="Collura K."/>
            <person name="Luo M."/>
            <person name="Yang T."/>
            <person name="Ammiraju J.S.S."/>
            <person name="Engler F."/>
            <person name="Soderlund C."/>
            <person name="Wing R.A."/>
            <person name="Palmer L.E."/>
            <person name="de la Bastide M."/>
            <person name="Spiegel L."/>
            <person name="Nascimento L."/>
            <person name="Zutavern T."/>
            <person name="O'Shaughnessy A."/>
            <person name="Dike S."/>
            <person name="Dedhia N."/>
            <person name="Preston R."/>
            <person name="Balija V."/>
            <person name="McCombie W.R."/>
            <person name="Chow T."/>
            <person name="Chen H."/>
            <person name="Chung M."/>
            <person name="Chen C."/>
            <person name="Shaw J."/>
            <person name="Wu H."/>
            <person name="Hsiao K."/>
            <person name="Chao Y."/>
            <person name="Chu M."/>
            <person name="Cheng C."/>
            <person name="Hour A."/>
            <person name="Lee P."/>
            <person name="Lin S."/>
            <person name="Lin Y."/>
            <person name="Liou J."/>
            <person name="Liu S."/>
            <person name="Hsing Y."/>
            <person name="Raghuvanshi S."/>
            <person name="Mohanty A."/>
            <person name="Bharti A.K."/>
            <person name="Gaur A."/>
            <person name="Gupta V."/>
            <person name="Kumar D."/>
            <person name="Ravi V."/>
            <person name="Vij S."/>
            <person name="Kapur A."/>
            <person name="Khurana P."/>
            <person name="Khurana P."/>
            <person name="Khurana J.P."/>
            <person name="Tyagi A.K."/>
            <person name="Gaikwad K."/>
            <person name="Singh A."/>
            <person name="Dalal V."/>
            <person name="Srivastava S."/>
            <person name="Dixit A."/>
            <person name="Pal A.K."/>
            <person name="Ghazi I.A."/>
            <person name="Yadav M."/>
            <person name="Pandit A."/>
            <person name="Bhargava A."/>
            <person name="Sureshbabu K."/>
            <person name="Batra K."/>
            <person name="Sharma T.R."/>
            <person name="Mohapatra T."/>
            <person name="Singh N.K."/>
            <person name="Messing J."/>
            <person name="Nelson A.B."/>
            <person name="Fuks G."/>
            <person name="Kavchok S."/>
            <person name="Keizer G."/>
            <person name="Linton E."/>
            <person name="Llaca V."/>
            <person name="Song R."/>
            <person name="Tanyolac B."/>
            <person name="Young S."/>
            <person name="Ho-Il K."/>
            <person name="Hahn J.H."/>
            <person name="Sangsakoo G."/>
            <person name="Vanavichit A."/>
            <person name="de Mattos Luiz.A.T."/>
            <person name="Zimmer P.D."/>
            <person name="Malone G."/>
            <person name="Dellagostin O."/>
            <person name="de Oliveira A.C."/>
            <person name="Bevan M."/>
            <person name="Bancroft I."/>
            <person name="Minx P."/>
            <person name="Cordum H."/>
            <person name="Wilson R."/>
            <person name="Cheng Z."/>
            <person name="Jin W."/>
            <person name="Jiang J."/>
            <person name="Leong S.A."/>
            <person name="Iwama H."/>
            <person name="Gojobori T."/>
            <person name="Itoh T."/>
            <person name="Niimura Y."/>
            <person name="Fujii Y."/>
            <person name="Habara T."/>
            <person name="Sakai H."/>
            <person name="Sato Y."/>
            <person name="Wilson G."/>
            <person name="Kumar K."/>
            <person name="McCouch S."/>
            <person name="Juretic N."/>
            <person name="Hoen D."/>
            <person name="Wright S."/>
            <person name="Bruskiewich R."/>
            <person name="Bureau T."/>
            <person name="Miyao A."/>
            <person name="Hirochika H."/>
            <person name="Nishikawa T."/>
            <person name="Kadowaki K."/>
            <person name="Sugiura M."/>
            <person name="Burr B."/>
            <person name="Sasaki T."/>
        </authorList>
    </citation>
    <scope>NUCLEOTIDE SEQUENCE [LARGE SCALE GENOMIC DNA]</scope>
    <source>
        <strain evidence="3">cv. Nipponbare</strain>
    </source>
</reference>
<name>A0A0P0XTS8_ORYSJ</name>
<accession>A0A0P0XTS8</accession>
<dbReference type="Proteomes" id="UP000059680">
    <property type="component" value="Chromosome 10"/>
</dbReference>
<evidence type="ECO:0000256" key="1">
    <source>
        <dbReference type="SAM" id="Phobius"/>
    </source>
</evidence>
<reference evidence="2 3" key="2">
    <citation type="journal article" date="2013" name="Plant Cell Physiol.">
        <title>Rice Annotation Project Database (RAP-DB): an integrative and interactive database for rice genomics.</title>
        <authorList>
            <person name="Sakai H."/>
            <person name="Lee S.S."/>
            <person name="Tanaka T."/>
            <person name="Numa H."/>
            <person name="Kim J."/>
            <person name="Kawahara Y."/>
            <person name="Wakimoto H."/>
            <person name="Yang C.C."/>
            <person name="Iwamoto M."/>
            <person name="Abe T."/>
            <person name="Yamada Y."/>
            <person name="Muto A."/>
            <person name="Inokuchi H."/>
            <person name="Ikemura T."/>
            <person name="Matsumoto T."/>
            <person name="Sasaki T."/>
            <person name="Itoh T."/>
        </authorList>
    </citation>
    <scope>NUCLEOTIDE SEQUENCE [LARGE SCALE GENOMIC DNA]</scope>
    <source>
        <strain evidence="3">cv. Nipponbare</strain>
    </source>
</reference>
<organism evidence="2 3">
    <name type="scientific">Oryza sativa subsp. japonica</name>
    <name type="common">Rice</name>
    <dbReference type="NCBI Taxonomy" id="39947"/>
    <lineage>
        <taxon>Eukaryota</taxon>
        <taxon>Viridiplantae</taxon>
        <taxon>Streptophyta</taxon>
        <taxon>Embryophyta</taxon>
        <taxon>Tracheophyta</taxon>
        <taxon>Spermatophyta</taxon>
        <taxon>Magnoliopsida</taxon>
        <taxon>Liliopsida</taxon>
        <taxon>Poales</taxon>
        <taxon>Poaceae</taxon>
        <taxon>BOP clade</taxon>
        <taxon>Oryzoideae</taxon>
        <taxon>Oryzeae</taxon>
        <taxon>Oryzinae</taxon>
        <taxon>Oryza</taxon>
        <taxon>Oryza sativa</taxon>
    </lineage>
</organism>
<sequence>MQNQPARQNHLLFSGCWLESFLINSWAPYLSARFSGNVSKRTGLHLAFTLSSHMKVNHASQASAARRHGAPLSWRTRWRRRARRRKRMARSASLHAVRRMGTLSCSFLLPLAAASIIAGARALAPTVLSLSEVLN</sequence>
<dbReference type="InParanoid" id="A0A0P0XTS8"/>
<dbReference type="OMA" id="CWLESFL"/>
<evidence type="ECO:0000313" key="3">
    <source>
        <dbReference type="Proteomes" id="UP000059680"/>
    </source>
</evidence>
<dbReference type="Gramene" id="Os10t0341401-01">
    <property type="protein sequence ID" value="Os10t0341401-01"/>
    <property type="gene ID" value="Os10g0341401"/>
</dbReference>
<dbReference type="PaxDb" id="39947-A0A0P0XTS8"/>
<keyword evidence="1" id="KW-0472">Membrane</keyword>
<evidence type="ECO:0000313" key="2">
    <source>
        <dbReference type="EMBL" id="BAT10411.1"/>
    </source>
</evidence>
<dbReference type="AlphaFoldDB" id="A0A0P0XTS8"/>
<gene>
    <name evidence="2" type="ordered locus">Os10g0341401</name>
    <name evidence="2" type="ORF">OSNPB_100341401</name>
</gene>
<keyword evidence="3" id="KW-1185">Reference proteome</keyword>